<keyword evidence="2" id="KW-1185">Reference proteome</keyword>
<dbReference type="EMBL" id="CP018788">
    <property type="protein sequence ID" value="ARQ98437.1"/>
    <property type="molecule type" value="Genomic_DNA"/>
</dbReference>
<accession>A0A381D6L9</accession>
<name>A0A1X9SQB1_9BACT</name>
<accession>A0A1X9SQB1</accession>
<organism evidence="1 2">
    <name type="scientific">Campylobacter devanensis</name>
    <dbReference type="NCBI Taxonomy" id="3161138"/>
    <lineage>
        <taxon>Bacteria</taxon>
        <taxon>Pseudomonadati</taxon>
        <taxon>Campylobacterota</taxon>
        <taxon>Epsilonproteobacteria</taxon>
        <taxon>Campylobacterales</taxon>
        <taxon>Campylobacteraceae</taxon>
        <taxon>Campylobacter</taxon>
    </lineage>
</organism>
<reference evidence="1 2" key="1">
    <citation type="journal article" date="2017" name="Genome Biol. Evol.">
        <title>Comparative Genomic Analysis Identifies a Campylobacter Clade Deficient in Selenium Metabolism.</title>
        <authorList>
            <person name="Miller W.G."/>
            <person name="Yee E."/>
            <person name="Lopes B.S."/>
            <person name="Chapman M.H."/>
            <person name="Huynh S."/>
            <person name="Bono J.L."/>
            <person name="Parker C.T."/>
            <person name="Strachan N.J.C."/>
            <person name="Forbes K.J."/>
        </authorList>
    </citation>
    <scope>NUCLEOTIDE SEQUENCE [LARGE SCALE GENOMIC DNA]</scope>
    <source>
        <strain evidence="1 2">NCTC 13003</strain>
    </source>
</reference>
<protein>
    <submittedName>
        <fullName evidence="1">Uncharacterized protein</fullName>
    </submittedName>
</protein>
<dbReference type="OrthoDB" id="5355483at2"/>
<dbReference type="Proteomes" id="UP000194309">
    <property type="component" value="Chromosome"/>
</dbReference>
<proteinExistence type="predicted"/>
<evidence type="ECO:0000313" key="1">
    <source>
        <dbReference type="EMBL" id="ARQ98437.1"/>
    </source>
</evidence>
<gene>
    <name evidence="1" type="ORF">CIGN_0106</name>
</gene>
<evidence type="ECO:0000313" key="2">
    <source>
        <dbReference type="Proteomes" id="UP000194309"/>
    </source>
</evidence>
<dbReference type="KEGG" id="cdev:CIGN_0106"/>
<dbReference type="AlphaFoldDB" id="A0A1X9SQB1"/>
<sequence>MAKVALCISGAFRGENFIEDIRNSINGIAEPLNADVFIASWDSYKVWMGLCGGSPGWLRILYSQNIIEAAPKEIVVVNAEFKDKCPNIYNALNREIDRPITSKILNKIQKLPNVKGVYLSNEREFLQKYPCKLDVATSLKMTYNYTRVAKLIQDYEEKHNFYYDYIIHIRPDFKYTLNFSIDTLKKLKDNQLYIAMHHSNSTSDMQFFGRRYAVLEFLSLFDKAKKYSHLPYFQAFKDGGVCCCYKLGGNGAYEGGIDHRVLYECVAFLGIEQIDSKTLLPYVRIKKNPIMPPLNEAIKKDKEHWKSIKLNDPSDFFKALTCKKILKSQNADERVRNQLSYKLGQAIIELPIYTLLFALLKIKRDHKIDEAIYRQSIQKYPNLKLPPLETYPDYNEAIKIKNHLSYKLGEALIKANNKGFITGGGGYWLLFEIRRIIKEHKKAKNENR</sequence>
<dbReference type="STRING" id="1660064.CIGN_0106"/>